<keyword evidence="3" id="KW-1185">Reference proteome</keyword>
<dbReference type="Proteomes" id="UP001055108">
    <property type="component" value="Unassembled WGS sequence"/>
</dbReference>
<reference evidence="2" key="1">
    <citation type="journal article" date="2016" name="Front. Microbiol.">
        <title>Genome Sequence of the Piezophilic, Mesophilic Sulfate-Reducing Bacterium Desulfovibrio indicus J2T.</title>
        <authorList>
            <person name="Cao J."/>
            <person name="Maignien L."/>
            <person name="Shao Z."/>
            <person name="Alain K."/>
            <person name="Jebbar M."/>
        </authorList>
    </citation>
    <scope>NUCLEOTIDE SEQUENCE</scope>
    <source>
        <strain evidence="2">NBRC 103626</strain>
    </source>
</reference>
<dbReference type="AlphaFoldDB" id="A0AA37HSN8"/>
<accession>A0AA37HSN8</accession>
<protein>
    <submittedName>
        <fullName evidence="2">Uncharacterized protein</fullName>
    </submittedName>
</protein>
<gene>
    <name evidence="2" type="ORF">NBEOAGPD_4535</name>
</gene>
<dbReference type="RefSeq" id="WP_238306530.1">
    <property type="nucleotide sequence ID" value="NZ_BPQM01000132.1"/>
</dbReference>
<dbReference type="EMBL" id="BPQM01000132">
    <property type="protein sequence ID" value="GJD81289.1"/>
    <property type="molecule type" value="Genomic_DNA"/>
</dbReference>
<sequence>MARRKARAAEAEAAPEAGDPAPEASATSSRKAILETTPRSLPKGARRTTPSAETLASLDRDRLIGLVLDETRRNPAFRKLVSAALAARQGPDAVAKIVDRRLAALEGARGYIDWQKRRAFVLDLDATVSVILNELRPLDGEAALERLVRFLGGAEGVLARVDDGAGTVQGVYDRAAEAAVEIGAALPTGTVARFAGGLLPRVLADPTGALTALLRALIGRLDPEALAPLDDAVAGLAAETGAKAGGRGQEMLQRLRRLLLLRLRQDIAERRGDIDAFIAFELEAMPGSPDRIDIAERLLGANRPAEALDWLRRKTPQPLTRADVIAGLDETAMERESTVLEIRALDALGRDAEAQDLRWRGFAQRLDAEMLRTYLAKLPDFEDDEALRRAIAVVETFADPHRALGFLVRWPDLDRAARLVIARPGIWEGERYTILAPAAEALAQAHPLAATILYRALLDDILGRGRSQAYAHGAAYLQELDLIAERADLGGLKPDPAEYRQGLKRRHGRKYGFWDLVEGR</sequence>
<organism evidence="2 3">
    <name type="scientific">Methylobacterium gregans</name>
    <dbReference type="NCBI Taxonomy" id="374424"/>
    <lineage>
        <taxon>Bacteria</taxon>
        <taxon>Pseudomonadati</taxon>
        <taxon>Pseudomonadota</taxon>
        <taxon>Alphaproteobacteria</taxon>
        <taxon>Hyphomicrobiales</taxon>
        <taxon>Methylobacteriaceae</taxon>
        <taxon>Methylobacterium</taxon>
    </lineage>
</organism>
<reference evidence="2" key="2">
    <citation type="submission" date="2021-08" db="EMBL/GenBank/DDBJ databases">
        <authorList>
            <person name="Tani A."/>
            <person name="Ola A."/>
            <person name="Ogura Y."/>
            <person name="Katsura K."/>
            <person name="Hayashi T."/>
        </authorList>
    </citation>
    <scope>NUCLEOTIDE SEQUENCE</scope>
    <source>
        <strain evidence="2">NBRC 103626</strain>
    </source>
</reference>
<dbReference type="Pfam" id="PF21810">
    <property type="entry name" value="DUF6880"/>
    <property type="match status" value="1"/>
</dbReference>
<proteinExistence type="predicted"/>
<feature type="region of interest" description="Disordered" evidence="1">
    <location>
        <begin position="1"/>
        <end position="52"/>
    </location>
</feature>
<evidence type="ECO:0000256" key="1">
    <source>
        <dbReference type="SAM" id="MobiDB-lite"/>
    </source>
</evidence>
<name>A0AA37HSN8_9HYPH</name>
<feature type="compositionally biased region" description="Low complexity" evidence="1">
    <location>
        <begin position="11"/>
        <end position="26"/>
    </location>
</feature>
<dbReference type="InterPro" id="IPR049245">
    <property type="entry name" value="DUF6880"/>
</dbReference>
<comment type="caution">
    <text evidence="2">The sequence shown here is derived from an EMBL/GenBank/DDBJ whole genome shotgun (WGS) entry which is preliminary data.</text>
</comment>
<evidence type="ECO:0000313" key="2">
    <source>
        <dbReference type="EMBL" id="GJD81289.1"/>
    </source>
</evidence>
<evidence type="ECO:0000313" key="3">
    <source>
        <dbReference type="Proteomes" id="UP001055108"/>
    </source>
</evidence>